<reference evidence="3" key="1">
    <citation type="submission" date="2017-12" db="EMBL/GenBank/DDBJ databases">
        <title>Draft genome sequence of Telmatospirillum siberiense 26-4b1T, an acidotolerant peatland alphaproteobacterium potentially involved in sulfur cycling.</title>
        <authorList>
            <person name="Hausmann B."/>
            <person name="Pjevac P."/>
            <person name="Schreck K."/>
            <person name="Herbold C.W."/>
            <person name="Daims H."/>
            <person name="Wagner M."/>
            <person name="Pester M."/>
            <person name="Loy A."/>
        </authorList>
    </citation>
    <scope>NUCLEOTIDE SEQUENCE [LARGE SCALE GENOMIC DNA]</scope>
    <source>
        <strain evidence="3">26-4b1</strain>
    </source>
</reference>
<evidence type="ECO:0000313" key="2">
    <source>
        <dbReference type="EMBL" id="PKU25967.1"/>
    </source>
</evidence>
<dbReference type="EMBL" id="PIUM01000002">
    <property type="protein sequence ID" value="PKU25967.1"/>
    <property type="molecule type" value="Genomic_DNA"/>
</dbReference>
<dbReference type="OrthoDB" id="8005693at2"/>
<keyword evidence="2" id="KW-0966">Cell projection</keyword>
<dbReference type="Pfam" id="PF10768">
    <property type="entry name" value="FliX"/>
    <property type="match status" value="1"/>
</dbReference>
<keyword evidence="2" id="KW-0969">Cilium</keyword>
<gene>
    <name evidence="2" type="ORF">CWS72_02155</name>
</gene>
<keyword evidence="3" id="KW-1185">Reference proteome</keyword>
<comment type="caution">
    <text evidence="2">The sequence shown here is derived from an EMBL/GenBank/DDBJ whole genome shotgun (WGS) entry which is preliminary data.</text>
</comment>
<name>A0A2N3PZX3_9PROT</name>
<organism evidence="2 3">
    <name type="scientific">Telmatospirillum siberiense</name>
    <dbReference type="NCBI Taxonomy" id="382514"/>
    <lineage>
        <taxon>Bacteria</taxon>
        <taxon>Pseudomonadati</taxon>
        <taxon>Pseudomonadota</taxon>
        <taxon>Alphaproteobacteria</taxon>
        <taxon>Rhodospirillales</taxon>
        <taxon>Rhodospirillaceae</taxon>
        <taxon>Telmatospirillum</taxon>
    </lineage>
</organism>
<dbReference type="Proteomes" id="UP000233293">
    <property type="component" value="Unassembled WGS sequence"/>
</dbReference>
<dbReference type="InterPro" id="IPR019704">
    <property type="entry name" value="Flagellar_assmbl_FliX_class2"/>
</dbReference>
<evidence type="ECO:0000313" key="3">
    <source>
        <dbReference type="Proteomes" id="UP000233293"/>
    </source>
</evidence>
<dbReference type="AlphaFoldDB" id="A0A2N3PZX3"/>
<dbReference type="GO" id="GO:0044781">
    <property type="term" value="P:bacterial-type flagellum organization"/>
    <property type="evidence" value="ECO:0007669"/>
    <property type="project" value="InterPro"/>
</dbReference>
<proteinExistence type="predicted"/>
<feature type="region of interest" description="Disordered" evidence="1">
    <location>
        <begin position="1"/>
        <end position="25"/>
    </location>
</feature>
<protein>
    <submittedName>
        <fullName evidence="2">Flagellar assembly protein FliX</fullName>
    </submittedName>
</protein>
<evidence type="ECO:0000256" key="1">
    <source>
        <dbReference type="SAM" id="MobiDB-lite"/>
    </source>
</evidence>
<dbReference type="RefSeq" id="WP_101248929.1">
    <property type="nucleotide sequence ID" value="NZ_PIUM01000002.1"/>
</dbReference>
<keyword evidence="2" id="KW-0282">Flagellum</keyword>
<sequence>MKVSGVGATAGSGQSRKTAKTDKTSTGAFAEKLAETFDAVEENLGVDAPSAVGGIDALLAAQGVGDATDGEERRRMVRYGEDLLEKLEEIRHGLLLGAIPKEKLIALAQMVRTRRGNVADPRLSSLLDEIELRAEVELAKLSVRGA</sequence>
<accession>A0A2N3PZX3</accession>